<evidence type="ECO:0000256" key="4">
    <source>
        <dbReference type="ARBA" id="ARBA00022729"/>
    </source>
</evidence>
<feature type="chain" id="PRO_5039144901" description="Beta-xylanase" evidence="11">
    <location>
        <begin position="47"/>
        <end position="498"/>
    </location>
</feature>
<dbReference type="SUPFAM" id="SSF51445">
    <property type="entry name" value="(Trans)glycosidases"/>
    <property type="match status" value="1"/>
</dbReference>
<dbReference type="AlphaFoldDB" id="A0A7W7RB34"/>
<keyword evidence="3 13" id="KW-0858">Xylan degradation</keyword>
<evidence type="ECO:0000313" key="14">
    <source>
        <dbReference type="Proteomes" id="UP000540506"/>
    </source>
</evidence>
<comment type="similarity">
    <text evidence="2 9">Belongs to the glycosyl hydrolase 10 (cellulase F) family.</text>
</comment>
<keyword evidence="7 9" id="KW-0326">Glycosidase</keyword>
<keyword evidence="5 9" id="KW-0378">Hydrolase</keyword>
<sequence>MPSHSPRSRPAAHRSTGRSPRSLKTAATALTAALAAALCLTGLTGAATPAAASSPSLKSLAESKGIYFGGEITQDLLSNSTATSLAGSQFDMITPGNEMKWDTTEPSQGNFNFGPGDAIVNFAQANGMKVRGHNLVWYSQLPSWVSNLPSGQVQSAMENHITTEATHYKGEVYSWDVVNEPFNDDGSYRGDAFYNAMGSGYIADALRTAHAADPGAKLYINDYNIEGENAKSNALYSLVQQLKSQGVPIDGVGFESHFIVGQLPTDLQANMARFTALGVNVAVTELDDRMPTPPSTGNLTQQATDDAYVVQACLATNGCVGVSQWAVGDADSWVPGFFSGYGAATLFDSNYQPKPSFNAVVNALGGSSGGATGPIVGYGGLCLDDRAASTADLNPIQVYTCNGTTAQQWTVNQAGNTLRVLGKCLDVNGGGTADGTTVDLYTCNNTGAQVWMPQSNGSLYNPQSGKCLDDSGWSTTPGTQAQIWDCSTNANQQWKLPS</sequence>
<dbReference type="PROSITE" id="PS50231">
    <property type="entry name" value="RICIN_B_LECTIN"/>
    <property type="match status" value="1"/>
</dbReference>
<dbReference type="CDD" id="cd23451">
    <property type="entry name" value="beta-trefoil_Ricin_laminarinase"/>
    <property type="match status" value="1"/>
</dbReference>
<dbReference type="SMART" id="SM00458">
    <property type="entry name" value="RICIN"/>
    <property type="match status" value="1"/>
</dbReference>
<comment type="catalytic activity">
    <reaction evidence="1 9">
        <text>Endohydrolysis of (1-&gt;4)-beta-D-xylosidic linkages in xylans.</text>
        <dbReference type="EC" id="3.2.1.8"/>
    </reaction>
</comment>
<evidence type="ECO:0000256" key="10">
    <source>
        <dbReference type="SAM" id="MobiDB-lite"/>
    </source>
</evidence>
<organism evidence="13 14">
    <name type="scientific">Kitasatospora kifunensis</name>
    <name type="common">Streptomyces kifunensis</name>
    <dbReference type="NCBI Taxonomy" id="58351"/>
    <lineage>
        <taxon>Bacteria</taxon>
        <taxon>Bacillati</taxon>
        <taxon>Actinomycetota</taxon>
        <taxon>Actinomycetes</taxon>
        <taxon>Kitasatosporales</taxon>
        <taxon>Streptomycetaceae</taxon>
        <taxon>Kitasatospora</taxon>
    </lineage>
</organism>
<feature type="domain" description="GH10" evidence="12">
    <location>
        <begin position="51"/>
        <end position="363"/>
    </location>
</feature>
<dbReference type="Gene3D" id="2.80.10.50">
    <property type="match status" value="2"/>
</dbReference>
<reference evidence="13 14" key="1">
    <citation type="submission" date="2020-08" db="EMBL/GenBank/DDBJ databases">
        <title>Sequencing the genomes of 1000 actinobacteria strains.</title>
        <authorList>
            <person name="Klenk H.-P."/>
        </authorList>
    </citation>
    <scope>NUCLEOTIDE SEQUENCE [LARGE SCALE GENOMIC DNA]</scope>
    <source>
        <strain evidence="13 14">DSM 41654</strain>
    </source>
</reference>
<name>A0A7W7RB34_KITKI</name>
<dbReference type="SUPFAM" id="SSF50370">
    <property type="entry name" value="Ricin B-like lectins"/>
    <property type="match status" value="1"/>
</dbReference>
<keyword evidence="14" id="KW-1185">Reference proteome</keyword>
<dbReference type="EMBL" id="JACHJV010000002">
    <property type="protein sequence ID" value="MBB4928091.1"/>
    <property type="molecule type" value="Genomic_DNA"/>
</dbReference>
<dbReference type="SMART" id="SM00633">
    <property type="entry name" value="Glyco_10"/>
    <property type="match status" value="1"/>
</dbReference>
<feature type="signal peptide" evidence="11">
    <location>
        <begin position="1"/>
        <end position="46"/>
    </location>
</feature>
<dbReference type="PANTHER" id="PTHR31490:SF88">
    <property type="entry name" value="BETA-XYLANASE"/>
    <property type="match status" value="1"/>
</dbReference>
<evidence type="ECO:0000313" key="13">
    <source>
        <dbReference type="EMBL" id="MBB4928091.1"/>
    </source>
</evidence>
<evidence type="ECO:0000259" key="12">
    <source>
        <dbReference type="PROSITE" id="PS51760"/>
    </source>
</evidence>
<feature type="region of interest" description="Disordered" evidence="10">
    <location>
        <begin position="1"/>
        <end position="23"/>
    </location>
</feature>
<dbReference type="GO" id="GO:0045493">
    <property type="term" value="P:xylan catabolic process"/>
    <property type="evidence" value="ECO:0007669"/>
    <property type="project" value="UniProtKB-KW"/>
</dbReference>
<accession>A0A7W7RB34</accession>
<dbReference type="PROSITE" id="PS51760">
    <property type="entry name" value="GH10_2"/>
    <property type="match status" value="1"/>
</dbReference>
<dbReference type="Pfam" id="PF00652">
    <property type="entry name" value="Ricin_B_lectin"/>
    <property type="match status" value="1"/>
</dbReference>
<evidence type="ECO:0000256" key="2">
    <source>
        <dbReference type="ARBA" id="ARBA00007495"/>
    </source>
</evidence>
<dbReference type="InterPro" id="IPR035992">
    <property type="entry name" value="Ricin_B-like_lectins"/>
</dbReference>
<dbReference type="InterPro" id="IPR000772">
    <property type="entry name" value="Ricin_B_lectin"/>
</dbReference>
<dbReference type="Pfam" id="PF00331">
    <property type="entry name" value="Glyco_hydro_10"/>
    <property type="match status" value="1"/>
</dbReference>
<evidence type="ECO:0000256" key="1">
    <source>
        <dbReference type="ARBA" id="ARBA00000681"/>
    </source>
</evidence>
<dbReference type="EC" id="3.2.1.8" evidence="9"/>
<evidence type="ECO:0000256" key="8">
    <source>
        <dbReference type="ARBA" id="ARBA00023326"/>
    </source>
</evidence>
<evidence type="ECO:0000256" key="5">
    <source>
        <dbReference type="ARBA" id="ARBA00022801"/>
    </source>
</evidence>
<keyword evidence="4 11" id="KW-0732">Signal</keyword>
<evidence type="ECO:0000256" key="3">
    <source>
        <dbReference type="ARBA" id="ARBA00022651"/>
    </source>
</evidence>
<dbReference type="Gene3D" id="3.20.20.80">
    <property type="entry name" value="Glycosidases"/>
    <property type="match status" value="1"/>
</dbReference>
<evidence type="ECO:0000256" key="9">
    <source>
        <dbReference type="RuleBase" id="RU361174"/>
    </source>
</evidence>
<dbReference type="InterPro" id="IPR017853">
    <property type="entry name" value="GH"/>
</dbReference>
<dbReference type="PANTHER" id="PTHR31490">
    <property type="entry name" value="GLYCOSYL HYDROLASE"/>
    <property type="match status" value="1"/>
</dbReference>
<gene>
    <name evidence="13" type="ORF">FHR34_007186</name>
</gene>
<dbReference type="Proteomes" id="UP000540506">
    <property type="component" value="Unassembled WGS sequence"/>
</dbReference>
<evidence type="ECO:0000256" key="11">
    <source>
        <dbReference type="SAM" id="SignalP"/>
    </source>
</evidence>
<dbReference type="InterPro" id="IPR044846">
    <property type="entry name" value="GH10"/>
</dbReference>
<proteinExistence type="inferred from homology"/>
<evidence type="ECO:0000256" key="7">
    <source>
        <dbReference type="ARBA" id="ARBA00023295"/>
    </source>
</evidence>
<keyword evidence="6 9" id="KW-0119">Carbohydrate metabolism</keyword>
<feature type="compositionally biased region" description="Basic residues" evidence="10">
    <location>
        <begin position="1"/>
        <end position="16"/>
    </location>
</feature>
<dbReference type="InterPro" id="IPR001000">
    <property type="entry name" value="GH10_dom"/>
</dbReference>
<comment type="caution">
    <text evidence="13">The sequence shown here is derived from an EMBL/GenBank/DDBJ whole genome shotgun (WGS) entry which is preliminary data.</text>
</comment>
<keyword evidence="8 9" id="KW-0624">Polysaccharide degradation</keyword>
<dbReference type="PRINTS" id="PR00134">
    <property type="entry name" value="GLHYDRLASE10"/>
</dbReference>
<dbReference type="RefSeq" id="WP_312897579.1">
    <property type="nucleotide sequence ID" value="NZ_JACHJV010000002.1"/>
</dbReference>
<protein>
    <recommendedName>
        <fullName evidence="9">Beta-xylanase</fullName>
        <ecNumber evidence="9">3.2.1.8</ecNumber>
    </recommendedName>
</protein>
<evidence type="ECO:0000256" key="6">
    <source>
        <dbReference type="ARBA" id="ARBA00023277"/>
    </source>
</evidence>
<dbReference type="GO" id="GO:0031176">
    <property type="term" value="F:endo-1,4-beta-xylanase activity"/>
    <property type="evidence" value="ECO:0007669"/>
    <property type="project" value="UniProtKB-EC"/>
</dbReference>